<name>A0A517VC26_9PLAN</name>
<feature type="coiled-coil region" evidence="1">
    <location>
        <begin position="876"/>
        <end position="905"/>
    </location>
</feature>
<protein>
    <submittedName>
        <fullName evidence="5">Outer membrane biogenesis protein BamB</fullName>
    </submittedName>
</protein>
<dbReference type="Pfam" id="PF13360">
    <property type="entry name" value="PQQ_2"/>
    <property type="match status" value="1"/>
</dbReference>
<evidence type="ECO:0000256" key="3">
    <source>
        <dbReference type="SAM" id="SignalP"/>
    </source>
</evidence>
<dbReference type="EMBL" id="CP036343">
    <property type="protein sequence ID" value="QDT90551.1"/>
    <property type="molecule type" value="Genomic_DNA"/>
</dbReference>
<evidence type="ECO:0000256" key="2">
    <source>
        <dbReference type="SAM" id="MobiDB-lite"/>
    </source>
</evidence>
<dbReference type="RefSeq" id="WP_145226577.1">
    <property type="nucleotide sequence ID" value="NZ_CP036343.1"/>
</dbReference>
<organism evidence="5 6">
    <name type="scientific">Gimesia algae</name>
    <dbReference type="NCBI Taxonomy" id="2527971"/>
    <lineage>
        <taxon>Bacteria</taxon>
        <taxon>Pseudomonadati</taxon>
        <taxon>Planctomycetota</taxon>
        <taxon>Planctomycetia</taxon>
        <taxon>Planctomycetales</taxon>
        <taxon>Planctomycetaceae</taxon>
        <taxon>Gimesia</taxon>
    </lineage>
</organism>
<feature type="signal peptide" evidence="3">
    <location>
        <begin position="1"/>
        <end position="28"/>
    </location>
</feature>
<evidence type="ECO:0000256" key="1">
    <source>
        <dbReference type="SAM" id="Coils"/>
    </source>
</evidence>
<feature type="domain" description="Pyrrolo-quinoline quinone repeat" evidence="4">
    <location>
        <begin position="601"/>
        <end position="770"/>
    </location>
</feature>
<sequence length="1573" mass="178298" precursor="true">MNSTRINQTNVFIVITCLLLLPVSGLSADEPEEKQDPFQPNAQKQAPAQNQNALNPLKKIIQGWFGKPKPAQQANKPAQTKTPDYYRFPQDLEQERRFKSVQQLIEGENWEAAREKLQLMLENSLNLPVHINGARELITDRELIYELLDLLPEEEQEKFTRQYEALASKLLTDALQNNAAPETYAEIATRFASTQAGFDSMNFLTSYHLERGEFGLAAQYLQRLLKMHAPITRSRQWKTKAAYIFKQTGNEELVAELFQQNDESDGLNQSIKIGGADESPLKWLQKQEILQTKANRMLTEWPMLFGSPNHAARAQAADPLLIPRWSYPLTSNHSIQTQLQLIQEDLSSARHATIPALPPLAIDGKVIFRTLKGVQVLDSRTGTPLWEATLENSPETAYINAQLKSSNTPQARGLFDAEQEQQAFSPYNGTDPDSHALTSLLFRNANWGSQSSDGKHLFVLESMRLNLGRSGSARNFNRLRQRGGFEADFWSSNQLVAYDLKTGQTKWKVGGTRFEEPFDLPLAGTFFFGAPTPAENELYIIGERDREIRVYALDPETGAERWSQQIGNPDQDIELDMIRRWWIAPVAIDQGVIICPTTIGLLTAIDRLNHSILWSTRYEPVSASNNNQQFSHINQTSREPLNQRWCPSAPVISGNKVVYTPQDDETLVCLDLITGSPCWTRRAKESSLYLAGVVDNLILLVGLNGVHAVSLTNGKTVWNKSFDKDAGLPSGQAVIADHRLHVPLQSGQIWTFDVKSGLVLNKLFSPDARQSLGNLIIYQGQFLSLSAAGLASFEQKQTFEAEIKHLKQENASDPLVLFKESELLMMSHLYTQALTKLQGIDPAKLSVKDQAQYQAMMIDCLTSIIRSDFKLHDELVQRLEQQVASKKERIELQRLLVERARARKEFSTALKFLFELATAPADSFIKTGGTETQIDCWISGQAGDLWQQATPAQQAQFTQQISERARMILMKDTETRVRFLQQFGFLDASLPVLRLQIRNAMQSERFFEAELWLTRLMKLKSPQYTAEALAGMVQLCVKFNLPDDAAFYLNQLSQYDPGLIVAENLTVAQFQDQYHQNLQTNNQKPLPGNWRPRNLKLIVGGSSRYYSSGENTLDTSGSNLPFFRSLILTVNPKENRLTMKQSAGNQLMWSTPLRSTMQARSSSFNESDVVGHNLILQHRDMLHFFDLVDHRLIWSQKLEKEQTNRYHSSSYRLTPAQLGNESTLVHRHHPSIAIRKIGMIAAANADYTCYYSRRQIILIDTRTGKVRWTHENVDKETRVLGDDRMIYLVTRDRVTKKILRVSDGQPIEIGKTGQYLENAIYQGESAFVAISSAEDTKLPGLTAGVSSLFSFHPQSREFNWKLDFPRDSQFGLFSHHYLSVLSPKGQLSIIDLKTGKRSELEGIPRAELKDRQNFYLVADQNQIYFAAHSPSHNSISVNIPSIPINGMLYTFNRQTGKRLWNQEIDKQHLVLDQQNLLPVILLVSRDYKRMGNRSTSIIHLHAVDKQTGDSLLSWNAPIDSNIRDLNVDYGQKMVEILTYNARIRLYDADELAIREQKQAASLPPVEKQPAEKN</sequence>
<evidence type="ECO:0000313" key="5">
    <source>
        <dbReference type="EMBL" id="QDT90551.1"/>
    </source>
</evidence>
<dbReference type="InterPro" id="IPR011047">
    <property type="entry name" value="Quinoprotein_ADH-like_sf"/>
</dbReference>
<dbReference type="Proteomes" id="UP000316855">
    <property type="component" value="Chromosome"/>
</dbReference>
<keyword evidence="3" id="KW-0732">Signal</keyword>
<gene>
    <name evidence="5" type="ORF">Pan161_22040</name>
</gene>
<evidence type="ECO:0000313" key="6">
    <source>
        <dbReference type="Proteomes" id="UP000316855"/>
    </source>
</evidence>
<reference evidence="5 6" key="1">
    <citation type="submission" date="2019-02" db="EMBL/GenBank/DDBJ databases">
        <title>Deep-cultivation of Planctomycetes and their phenomic and genomic characterization uncovers novel biology.</title>
        <authorList>
            <person name="Wiegand S."/>
            <person name="Jogler M."/>
            <person name="Boedeker C."/>
            <person name="Pinto D."/>
            <person name="Vollmers J."/>
            <person name="Rivas-Marin E."/>
            <person name="Kohn T."/>
            <person name="Peeters S.H."/>
            <person name="Heuer A."/>
            <person name="Rast P."/>
            <person name="Oberbeckmann S."/>
            <person name="Bunk B."/>
            <person name="Jeske O."/>
            <person name="Meyerdierks A."/>
            <person name="Storesund J.E."/>
            <person name="Kallscheuer N."/>
            <person name="Luecker S."/>
            <person name="Lage O.M."/>
            <person name="Pohl T."/>
            <person name="Merkel B.J."/>
            <person name="Hornburger P."/>
            <person name="Mueller R.-W."/>
            <person name="Bruemmer F."/>
            <person name="Labrenz M."/>
            <person name="Spormann A.M."/>
            <person name="Op den Camp H."/>
            <person name="Overmann J."/>
            <person name="Amann R."/>
            <person name="Jetten M.S.M."/>
            <person name="Mascher T."/>
            <person name="Medema M.H."/>
            <person name="Devos D.P."/>
            <person name="Kaster A.-K."/>
            <person name="Ovreas L."/>
            <person name="Rohde M."/>
            <person name="Galperin M.Y."/>
            <person name="Jogler C."/>
        </authorList>
    </citation>
    <scope>NUCLEOTIDE SEQUENCE [LARGE SCALE GENOMIC DNA]</scope>
    <source>
        <strain evidence="5 6">Pan161</strain>
    </source>
</reference>
<dbReference type="InterPro" id="IPR015943">
    <property type="entry name" value="WD40/YVTN_repeat-like_dom_sf"/>
</dbReference>
<proteinExistence type="predicted"/>
<dbReference type="PANTHER" id="PTHR34512:SF30">
    <property type="entry name" value="OUTER MEMBRANE PROTEIN ASSEMBLY FACTOR BAMB"/>
    <property type="match status" value="1"/>
</dbReference>
<dbReference type="Gene3D" id="2.130.10.10">
    <property type="entry name" value="YVTN repeat-like/Quinoprotein amine dehydrogenase"/>
    <property type="match status" value="2"/>
</dbReference>
<dbReference type="KEGG" id="gax:Pan161_22040"/>
<dbReference type="SMART" id="SM00564">
    <property type="entry name" value="PQQ"/>
    <property type="match status" value="8"/>
</dbReference>
<dbReference type="OrthoDB" id="242013at2"/>
<evidence type="ECO:0000259" key="4">
    <source>
        <dbReference type="Pfam" id="PF13360"/>
    </source>
</evidence>
<feature type="chain" id="PRO_5021910025" evidence="3">
    <location>
        <begin position="29"/>
        <end position="1573"/>
    </location>
</feature>
<keyword evidence="6" id="KW-1185">Reference proteome</keyword>
<dbReference type="InterPro" id="IPR002372">
    <property type="entry name" value="PQQ_rpt_dom"/>
</dbReference>
<keyword evidence="1" id="KW-0175">Coiled coil</keyword>
<feature type="compositionally biased region" description="Low complexity" evidence="2">
    <location>
        <begin position="37"/>
        <end position="52"/>
    </location>
</feature>
<dbReference type="SUPFAM" id="SSF50998">
    <property type="entry name" value="Quinoprotein alcohol dehydrogenase-like"/>
    <property type="match status" value="2"/>
</dbReference>
<dbReference type="InterPro" id="IPR018391">
    <property type="entry name" value="PQQ_b-propeller_rpt"/>
</dbReference>
<feature type="region of interest" description="Disordered" evidence="2">
    <location>
        <begin position="29"/>
        <end position="52"/>
    </location>
</feature>
<accession>A0A517VC26</accession>
<dbReference type="PANTHER" id="PTHR34512">
    <property type="entry name" value="CELL SURFACE PROTEIN"/>
    <property type="match status" value="1"/>
</dbReference>